<sequence length="432" mass="46793">MPFITDILAREVLDSRGNPTIEVEVYTEGGAFGRGMVPSGASTGEHEAVELRDGDKDRYLGKGVQKAVENVELIADALIGFDVRDQLAIDQTMIALDGTPNKGKLGANAILGVSIAVAHAAAEYLDVPLYQYLGGFNSKVLPTPMMNIINGGSHSSAPIAFQEFMILPVGAPTFKEALRWGAEIFHKLASILKARGLDTSVGDEGGFAPRFEGTEDGVETILEAIKAVGLEPGKDVFLGFDCAASEFYEDGIYNYAKFEGENGAKRTAAEQVDFLEELVNKYPIISIEDGMDENDWDGWKLLTERLGERVQLVGDDLFVTNTEILAKGIKNHIGNSILIKVNQIGTLTETFEAIEMAKKAGYTAVISHRSGETEDATIADIAVATNAGQIKTGSLSRTDRIAKYNQLLRIEDQLGELAVYEGLEAFYNLENK</sequence>
<feature type="binding site" evidence="12">
    <location>
        <position position="162"/>
    </location>
    <ligand>
        <name>(2R)-2-phosphoglycerate</name>
        <dbReference type="ChEBI" id="CHEBI:58289"/>
    </ligand>
</feature>
<keyword evidence="5 12" id="KW-0963">Cytoplasm</keyword>
<comment type="similarity">
    <text evidence="2 12">Belongs to the enolase family.</text>
</comment>
<comment type="pathway">
    <text evidence="1 12">Carbohydrate degradation; glycolysis; pyruvate from D-glyceraldehyde 3-phosphate: step 4/5.</text>
</comment>
<dbReference type="Gene3D" id="3.20.20.120">
    <property type="entry name" value="Enolase-like C-terminal domain"/>
    <property type="match status" value="1"/>
</dbReference>
<keyword evidence="8 12" id="KW-0460">Magnesium</keyword>
<feature type="binding site" evidence="12">
    <location>
        <position position="370"/>
    </location>
    <ligand>
        <name>(2R)-2-phosphoglycerate</name>
        <dbReference type="ChEBI" id="CHEBI:58289"/>
    </ligand>
</feature>
<evidence type="ECO:0000256" key="3">
    <source>
        <dbReference type="ARBA" id="ARBA00012058"/>
    </source>
</evidence>
<feature type="active site" description="Proton acceptor" evidence="12 13">
    <location>
        <position position="340"/>
    </location>
</feature>
<feature type="binding site" evidence="12">
    <location>
        <position position="340"/>
    </location>
    <ligand>
        <name>(2R)-2-phosphoglycerate</name>
        <dbReference type="ChEBI" id="CHEBI:58289"/>
    </ligand>
</feature>
<gene>
    <name evidence="12 18" type="primary">eno</name>
    <name evidence="18" type="ORF">G7058_01810</name>
</gene>
<dbReference type="HAMAP" id="MF_00318">
    <property type="entry name" value="Enolase"/>
    <property type="match status" value="1"/>
</dbReference>
<name>A0A6G7WF72_9LACT</name>
<evidence type="ECO:0000256" key="2">
    <source>
        <dbReference type="ARBA" id="ARBA00009604"/>
    </source>
</evidence>
<dbReference type="PRINTS" id="PR00148">
    <property type="entry name" value="ENOLASE"/>
</dbReference>
<dbReference type="SMART" id="SM01193">
    <property type="entry name" value="Enolase_N"/>
    <property type="match status" value="1"/>
</dbReference>
<dbReference type="SUPFAM" id="SSF54826">
    <property type="entry name" value="Enolase N-terminal domain-like"/>
    <property type="match status" value="1"/>
</dbReference>
<evidence type="ECO:0000256" key="6">
    <source>
        <dbReference type="ARBA" id="ARBA00022525"/>
    </source>
</evidence>
<dbReference type="Gene3D" id="3.30.390.10">
    <property type="entry name" value="Enolase-like, N-terminal domain"/>
    <property type="match status" value="1"/>
</dbReference>
<comment type="subcellular location">
    <subcellularLocation>
        <location evidence="12">Cytoplasm</location>
    </subcellularLocation>
    <subcellularLocation>
        <location evidence="12">Secreted</location>
    </subcellularLocation>
    <subcellularLocation>
        <location evidence="12">Cell surface</location>
    </subcellularLocation>
    <text evidence="12">Fractions of enolase are present in both the cytoplasm and on the cell surface.</text>
</comment>
<dbReference type="PANTHER" id="PTHR11902">
    <property type="entry name" value="ENOLASE"/>
    <property type="match status" value="1"/>
</dbReference>
<dbReference type="GO" id="GO:0004634">
    <property type="term" value="F:phosphopyruvate hydratase activity"/>
    <property type="evidence" value="ECO:0007669"/>
    <property type="project" value="UniProtKB-UniRule"/>
</dbReference>
<dbReference type="SMART" id="SM01192">
    <property type="entry name" value="Enolase_C"/>
    <property type="match status" value="1"/>
</dbReference>
<evidence type="ECO:0000256" key="5">
    <source>
        <dbReference type="ARBA" id="ARBA00022490"/>
    </source>
</evidence>
<dbReference type="UniPathway" id="UPA00109">
    <property type="reaction ID" value="UER00187"/>
</dbReference>
<dbReference type="GeneID" id="94551994"/>
<dbReference type="EC" id="4.2.1.11" evidence="3 12"/>
<dbReference type="GO" id="GO:0005576">
    <property type="term" value="C:extracellular region"/>
    <property type="evidence" value="ECO:0007669"/>
    <property type="project" value="UniProtKB-SubCell"/>
</dbReference>
<dbReference type="SFLD" id="SFLDS00001">
    <property type="entry name" value="Enolase"/>
    <property type="match status" value="1"/>
</dbReference>
<keyword evidence="6 12" id="KW-0964">Secreted</keyword>
<comment type="catalytic activity">
    <reaction evidence="11">
        <text>(2R)-2-phosphoglycerate = phosphoenolpyruvate + H2O</text>
        <dbReference type="Rhea" id="RHEA:10164"/>
        <dbReference type="ChEBI" id="CHEBI:15377"/>
        <dbReference type="ChEBI" id="CHEBI:58289"/>
        <dbReference type="ChEBI" id="CHEBI:58702"/>
        <dbReference type="EC" id="4.2.1.11"/>
    </reaction>
    <physiologicalReaction direction="left-to-right" evidence="11">
        <dbReference type="Rhea" id="RHEA:10165"/>
    </physiologicalReaction>
</comment>
<dbReference type="Pfam" id="PF00113">
    <property type="entry name" value="Enolase_C"/>
    <property type="match status" value="1"/>
</dbReference>
<evidence type="ECO:0000313" key="18">
    <source>
        <dbReference type="EMBL" id="QIK50892.1"/>
    </source>
</evidence>
<keyword evidence="7 12" id="KW-0479">Metal-binding</keyword>
<evidence type="ECO:0000256" key="7">
    <source>
        <dbReference type="ARBA" id="ARBA00022723"/>
    </source>
</evidence>
<accession>A0A6G7WF72</accession>
<dbReference type="InterPro" id="IPR000941">
    <property type="entry name" value="Enolase"/>
</dbReference>
<keyword evidence="10 12" id="KW-0456">Lyase</keyword>
<feature type="binding site" evidence="12">
    <location>
        <position position="391"/>
    </location>
    <ligand>
        <name>(2R)-2-phosphoglycerate</name>
        <dbReference type="ChEBI" id="CHEBI:58289"/>
    </ligand>
</feature>
<evidence type="ECO:0000256" key="13">
    <source>
        <dbReference type="PIRSR" id="PIRSR001400-1"/>
    </source>
</evidence>
<feature type="binding site" evidence="14">
    <location>
        <position position="163"/>
    </location>
    <ligand>
        <name>substrate</name>
    </ligand>
</feature>
<dbReference type="SFLD" id="SFLDF00002">
    <property type="entry name" value="enolase"/>
    <property type="match status" value="1"/>
</dbReference>
<proteinExistence type="inferred from homology"/>
<dbReference type="GO" id="GO:0000015">
    <property type="term" value="C:phosphopyruvate hydratase complex"/>
    <property type="evidence" value="ECO:0007669"/>
    <property type="project" value="InterPro"/>
</dbReference>
<dbReference type="SUPFAM" id="SSF51604">
    <property type="entry name" value="Enolase C-terminal domain-like"/>
    <property type="match status" value="1"/>
</dbReference>
<dbReference type="SFLD" id="SFLDG00178">
    <property type="entry name" value="enolase"/>
    <property type="match status" value="1"/>
</dbReference>
<feature type="binding site" evidence="12">
    <location>
        <position position="369"/>
    </location>
    <ligand>
        <name>(2R)-2-phosphoglycerate</name>
        <dbReference type="ChEBI" id="CHEBI:58289"/>
    </ligand>
</feature>
<comment type="cofactor">
    <cofactor evidence="12">
        <name>Mg(2+)</name>
        <dbReference type="ChEBI" id="CHEBI:18420"/>
    </cofactor>
    <text evidence="12">Binds a second Mg(2+) ion via substrate during catalysis.</text>
</comment>
<dbReference type="InterPro" id="IPR020811">
    <property type="entry name" value="Enolase_N"/>
</dbReference>
<feature type="binding site" evidence="14">
    <location>
        <position position="154"/>
    </location>
    <ligand>
        <name>substrate</name>
    </ligand>
</feature>
<evidence type="ECO:0000259" key="17">
    <source>
        <dbReference type="SMART" id="SM01193"/>
    </source>
</evidence>
<reference evidence="18 19" key="1">
    <citation type="journal article" date="2017" name="Int. J. Syst. Evol. Microbiol.">
        <title>Jeotgalibaca porci sp. nov. and Jeotgalibaca arthritidis sp. nov., isolated from pigs, and emended description of the genus Jeotgalibaca.</title>
        <authorList>
            <person name="Zamora L."/>
            <person name="Perez-Sancho M."/>
            <person name="Dominguez L."/>
            <person name="Fernandez-Garayzabal J.F."/>
            <person name="Vela A.I."/>
        </authorList>
    </citation>
    <scope>NUCLEOTIDE SEQUENCE [LARGE SCALE GENOMIC DNA]</scope>
    <source>
        <strain evidence="18 19">CCUG 69148</strain>
    </source>
</reference>
<feature type="binding site" evidence="12 15">
    <location>
        <position position="241"/>
    </location>
    <ligand>
        <name>Mg(2+)</name>
        <dbReference type="ChEBI" id="CHEBI:18420"/>
    </ligand>
</feature>
<dbReference type="FunFam" id="3.20.20.120:FF:000001">
    <property type="entry name" value="Enolase"/>
    <property type="match status" value="1"/>
</dbReference>
<feature type="domain" description="Enolase C-terminal TIM barrel" evidence="16">
    <location>
        <begin position="138"/>
        <end position="428"/>
    </location>
</feature>
<evidence type="ECO:0000256" key="4">
    <source>
        <dbReference type="ARBA" id="ARBA00017068"/>
    </source>
</evidence>
<feature type="binding site" evidence="14">
    <location>
        <position position="391"/>
    </location>
    <ligand>
        <name>substrate</name>
    </ligand>
</feature>
<dbReference type="InterPro" id="IPR020810">
    <property type="entry name" value="Enolase_C"/>
</dbReference>
<dbReference type="CDD" id="cd03313">
    <property type="entry name" value="enolase"/>
    <property type="match status" value="1"/>
</dbReference>
<dbReference type="GO" id="GO:0009986">
    <property type="term" value="C:cell surface"/>
    <property type="evidence" value="ECO:0007669"/>
    <property type="project" value="UniProtKB-SubCell"/>
</dbReference>
<dbReference type="PROSITE" id="PS00164">
    <property type="entry name" value="ENOLASE"/>
    <property type="match status" value="1"/>
</dbReference>
<evidence type="ECO:0000256" key="11">
    <source>
        <dbReference type="ARBA" id="ARBA00048951"/>
    </source>
</evidence>
<feature type="binding site" evidence="12 15">
    <location>
        <position position="315"/>
    </location>
    <ligand>
        <name>Mg(2+)</name>
        <dbReference type="ChEBI" id="CHEBI:18420"/>
    </ligand>
</feature>
<comment type="cofactor">
    <cofactor evidence="15">
        <name>Mg(2+)</name>
        <dbReference type="ChEBI" id="CHEBI:18420"/>
    </cofactor>
    <text evidence="15">Mg(2+) is required for catalysis and for stabilizing the dimer.</text>
</comment>
<comment type="function">
    <text evidence="12">Catalyzes the reversible conversion of 2-phosphoglycerate (2-PG) into phosphoenolpyruvate (PEP). It is essential for the degradation of carbohydrates via glycolysis.</text>
</comment>
<keyword evidence="9 12" id="KW-0324">Glycolysis</keyword>
<keyword evidence="18" id="KW-0670">Pyruvate</keyword>
<evidence type="ECO:0000259" key="16">
    <source>
        <dbReference type="SMART" id="SM01192"/>
    </source>
</evidence>
<dbReference type="FunFam" id="3.30.390.10:FF:000001">
    <property type="entry name" value="Enolase"/>
    <property type="match status" value="1"/>
</dbReference>
<evidence type="ECO:0000256" key="9">
    <source>
        <dbReference type="ARBA" id="ARBA00023152"/>
    </source>
</evidence>
<dbReference type="InterPro" id="IPR020809">
    <property type="entry name" value="Enolase_CS"/>
</dbReference>
<feature type="binding site" evidence="14">
    <location>
        <position position="288"/>
    </location>
    <ligand>
        <name>substrate</name>
    </ligand>
</feature>
<feature type="domain" description="Enolase N-terminal" evidence="17">
    <location>
        <begin position="4"/>
        <end position="133"/>
    </location>
</feature>
<evidence type="ECO:0000256" key="8">
    <source>
        <dbReference type="ARBA" id="ARBA00022842"/>
    </source>
</evidence>
<keyword evidence="19" id="KW-1185">Reference proteome</keyword>
<evidence type="ECO:0000313" key="19">
    <source>
        <dbReference type="Proteomes" id="UP000501830"/>
    </source>
</evidence>
<dbReference type="Proteomes" id="UP000501830">
    <property type="component" value="Chromosome"/>
</dbReference>
<evidence type="ECO:0000256" key="10">
    <source>
        <dbReference type="ARBA" id="ARBA00023239"/>
    </source>
</evidence>
<dbReference type="InterPro" id="IPR029017">
    <property type="entry name" value="Enolase-like_N"/>
</dbReference>
<dbReference type="EMBL" id="CP049889">
    <property type="protein sequence ID" value="QIK50892.1"/>
    <property type="molecule type" value="Genomic_DNA"/>
</dbReference>
<dbReference type="AlphaFoldDB" id="A0A6G7WF72"/>
<dbReference type="InterPro" id="IPR036849">
    <property type="entry name" value="Enolase-like_C_sf"/>
</dbReference>
<evidence type="ECO:0000256" key="12">
    <source>
        <dbReference type="HAMAP-Rule" id="MF_00318"/>
    </source>
</evidence>
<feature type="active site" description="Proton donor" evidence="12 13">
    <location>
        <position position="204"/>
    </location>
</feature>
<dbReference type="KEGG" id="jpo:G7058_01810"/>
<dbReference type="Pfam" id="PF03952">
    <property type="entry name" value="Enolase_N"/>
    <property type="match status" value="1"/>
</dbReference>
<feature type="binding site" evidence="14">
    <location>
        <position position="315"/>
    </location>
    <ligand>
        <name>substrate</name>
    </ligand>
</feature>
<dbReference type="PANTHER" id="PTHR11902:SF1">
    <property type="entry name" value="ENOLASE"/>
    <property type="match status" value="1"/>
</dbReference>
<dbReference type="PIRSF" id="PIRSF001400">
    <property type="entry name" value="Enolase"/>
    <property type="match status" value="1"/>
</dbReference>
<dbReference type="RefSeq" id="WP_166061933.1">
    <property type="nucleotide sequence ID" value="NZ_CP049889.1"/>
</dbReference>
<dbReference type="NCBIfam" id="TIGR01060">
    <property type="entry name" value="eno"/>
    <property type="match status" value="1"/>
</dbReference>
<feature type="binding site" evidence="14">
    <location>
        <begin position="367"/>
        <end position="370"/>
    </location>
    <ligand>
        <name>substrate</name>
    </ligand>
</feature>
<dbReference type="GO" id="GO:0000287">
    <property type="term" value="F:magnesium ion binding"/>
    <property type="evidence" value="ECO:0007669"/>
    <property type="project" value="UniProtKB-UniRule"/>
</dbReference>
<organism evidence="18 19">
    <name type="scientific">Jeotgalibaca porci</name>
    <dbReference type="NCBI Taxonomy" id="1868793"/>
    <lineage>
        <taxon>Bacteria</taxon>
        <taxon>Bacillati</taxon>
        <taxon>Bacillota</taxon>
        <taxon>Bacilli</taxon>
        <taxon>Lactobacillales</taxon>
        <taxon>Carnobacteriaceae</taxon>
        <taxon>Jeotgalibaca</taxon>
    </lineage>
</organism>
<evidence type="ECO:0000256" key="1">
    <source>
        <dbReference type="ARBA" id="ARBA00005031"/>
    </source>
</evidence>
<evidence type="ECO:0000256" key="15">
    <source>
        <dbReference type="PIRSR" id="PIRSR001400-3"/>
    </source>
</evidence>
<feature type="binding site" evidence="12 15">
    <location>
        <position position="288"/>
    </location>
    <ligand>
        <name>Mg(2+)</name>
        <dbReference type="ChEBI" id="CHEBI:18420"/>
    </ligand>
</feature>
<dbReference type="GO" id="GO:0006096">
    <property type="term" value="P:glycolytic process"/>
    <property type="evidence" value="ECO:0007669"/>
    <property type="project" value="UniProtKB-UniRule"/>
</dbReference>
<protein>
    <recommendedName>
        <fullName evidence="4 12">Enolase</fullName>
        <ecNumber evidence="3 12">4.2.1.11</ecNumber>
    </recommendedName>
    <alternativeName>
        <fullName evidence="12">2-phospho-D-glycerate hydro-lyase</fullName>
    </alternativeName>
    <alternativeName>
        <fullName evidence="12">2-phosphoglycerate dehydratase</fullName>
    </alternativeName>
</protein>
<evidence type="ECO:0000256" key="14">
    <source>
        <dbReference type="PIRSR" id="PIRSR001400-2"/>
    </source>
</evidence>